<dbReference type="PANTHER" id="PTHR47717">
    <property type="entry name" value="PEPTIDYL-PROLYL CIS-TRANS ISOMERASE FKBP19, CHLOROPLASTIC"/>
    <property type="match status" value="1"/>
</dbReference>
<organism evidence="1">
    <name type="scientific">Ananas comosus var. bracteatus</name>
    <name type="common">red pineapple</name>
    <dbReference type="NCBI Taxonomy" id="296719"/>
    <lineage>
        <taxon>Eukaryota</taxon>
        <taxon>Viridiplantae</taxon>
        <taxon>Streptophyta</taxon>
        <taxon>Embryophyta</taxon>
        <taxon>Tracheophyta</taxon>
        <taxon>Spermatophyta</taxon>
        <taxon>Magnoliopsida</taxon>
        <taxon>Liliopsida</taxon>
        <taxon>Poales</taxon>
        <taxon>Bromeliaceae</taxon>
        <taxon>Bromelioideae</taxon>
        <taxon>Ananas</taxon>
    </lineage>
</organism>
<protein>
    <submittedName>
        <fullName evidence="1">Uncharacterized protein</fullName>
    </submittedName>
</protein>
<dbReference type="GO" id="GO:0009507">
    <property type="term" value="C:chloroplast"/>
    <property type="evidence" value="ECO:0007669"/>
    <property type="project" value="TreeGrafter"/>
</dbReference>
<dbReference type="GO" id="GO:0009579">
    <property type="term" value="C:thylakoid"/>
    <property type="evidence" value="ECO:0007669"/>
    <property type="project" value="TreeGrafter"/>
</dbReference>
<evidence type="ECO:0000313" key="1">
    <source>
        <dbReference type="EMBL" id="CAD1820492.1"/>
    </source>
</evidence>
<reference evidence="1" key="1">
    <citation type="submission" date="2020-07" db="EMBL/GenBank/DDBJ databases">
        <authorList>
            <person name="Lin J."/>
        </authorList>
    </citation>
    <scope>NUCLEOTIDE SEQUENCE</scope>
</reference>
<accession>A0A6V7NPF2</accession>
<dbReference type="AlphaFoldDB" id="A0A6V7NPF2"/>
<gene>
    <name evidence="1" type="ORF">CB5_LOCUS3703</name>
</gene>
<dbReference type="EMBL" id="LR862140">
    <property type="protein sequence ID" value="CAD1820492.1"/>
    <property type="molecule type" value="Genomic_DNA"/>
</dbReference>
<proteinExistence type="predicted"/>
<sequence length="189" mass="20820">MGIMVFSHSSSSFIVSFARHHSSPTFASSPRAPMASYSPLGFPPIPSMARASSICSSSKGVVMKRGNLGIARGSSRESEGIVESQACSLTVLLQYRRYSTDATVPALQCLCYSISATKETVTAFHLWICPWCFQHTLDKEVAVASEFADMPALRGKDYGKTKMRYPDYTEQILGFNTRTCELVMVHLQK</sequence>
<dbReference type="InterPro" id="IPR044208">
    <property type="entry name" value="FKBP19-like"/>
</dbReference>
<dbReference type="PANTHER" id="PTHR47717:SF1">
    <property type="entry name" value="PEPTIDYL-PROLYL CIS-TRANS ISOMERASE FKBP19, CHLOROPLASTIC"/>
    <property type="match status" value="1"/>
</dbReference>
<name>A0A6V7NPF2_ANACO</name>